<evidence type="ECO:0000313" key="2">
    <source>
        <dbReference type="Proteomes" id="UP001055879"/>
    </source>
</evidence>
<keyword evidence="2" id="KW-1185">Reference proteome</keyword>
<accession>A0ACB9C165</accession>
<comment type="caution">
    <text evidence="1">The sequence shown here is derived from an EMBL/GenBank/DDBJ whole genome shotgun (WGS) entry which is preliminary data.</text>
</comment>
<sequence length="96" mass="10412">MLPDLSGKRVLLENNRQSHLVQLNKRISKSGKEGKKPEIQISASDAPDVNPHLQLSIQVLPSIGATIAASHTSTAAASPIRLISWTGTTRSELFWT</sequence>
<dbReference type="EMBL" id="CM042051">
    <property type="protein sequence ID" value="KAI3728024.1"/>
    <property type="molecule type" value="Genomic_DNA"/>
</dbReference>
<evidence type="ECO:0000313" key="1">
    <source>
        <dbReference type="EMBL" id="KAI3728024.1"/>
    </source>
</evidence>
<protein>
    <submittedName>
        <fullName evidence="1">Uncharacterized protein</fullName>
    </submittedName>
</protein>
<dbReference type="Proteomes" id="UP001055879">
    <property type="component" value="Linkage Group LG05"/>
</dbReference>
<gene>
    <name evidence="1" type="ORF">L6452_16650</name>
</gene>
<organism evidence="1 2">
    <name type="scientific">Arctium lappa</name>
    <name type="common">Greater burdock</name>
    <name type="synonym">Lappa major</name>
    <dbReference type="NCBI Taxonomy" id="4217"/>
    <lineage>
        <taxon>Eukaryota</taxon>
        <taxon>Viridiplantae</taxon>
        <taxon>Streptophyta</taxon>
        <taxon>Embryophyta</taxon>
        <taxon>Tracheophyta</taxon>
        <taxon>Spermatophyta</taxon>
        <taxon>Magnoliopsida</taxon>
        <taxon>eudicotyledons</taxon>
        <taxon>Gunneridae</taxon>
        <taxon>Pentapetalae</taxon>
        <taxon>asterids</taxon>
        <taxon>campanulids</taxon>
        <taxon>Asterales</taxon>
        <taxon>Asteraceae</taxon>
        <taxon>Carduoideae</taxon>
        <taxon>Cardueae</taxon>
        <taxon>Arctiinae</taxon>
        <taxon>Arctium</taxon>
    </lineage>
</organism>
<name>A0ACB9C165_ARCLA</name>
<reference evidence="1 2" key="2">
    <citation type="journal article" date="2022" name="Mol. Ecol. Resour.">
        <title>The genomes of chicory, endive, great burdock and yacon provide insights into Asteraceae paleo-polyploidization history and plant inulin production.</title>
        <authorList>
            <person name="Fan W."/>
            <person name="Wang S."/>
            <person name="Wang H."/>
            <person name="Wang A."/>
            <person name="Jiang F."/>
            <person name="Liu H."/>
            <person name="Zhao H."/>
            <person name="Xu D."/>
            <person name="Zhang Y."/>
        </authorList>
    </citation>
    <scope>NUCLEOTIDE SEQUENCE [LARGE SCALE GENOMIC DNA]</scope>
    <source>
        <strain evidence="2">cv. Niubang</strain>
    </source>
</reference>
<proteinExistence type="predicted"/>
<reference evidence="2" key="1">
    <citation type="journal article" date="2022" name="Mol. Ecol. Resour.">
        <title>The genomes of chicory, endive, great burdock and yacon provide insights into Asteraceae palaeo-polyploidization history and plant inulin production.</title>
        <authorList>
            <person name="Fan W."/>
            <person name="Wang S."/>
            <person name="Wang H."/>
            <person name="Wang A."/>
            <person name="Jiang F."/>
            <person name="Liu H."/>
            <person name="Zhao H."/>
            <person name="Xu D."/>
            <person name="Zhang Y."/>
        </authorList>
    </citation>
    <scope>NUCLEOTIDE SEQUENCE [LARGE SCALE GENOMIC DNA]</scope>
    <source>
        <strain evidence="2">cv. Niubang</strain>
    </source>
</reference>